<dbReference type="EMBL" id="AP027735">
    <property type="protein sequence ID" value="BDZ58545.1"/>
    <property type="molecule type" value="Genomic_DNA"/>
</dbReference>
<feature type="transmembrane region" description="Helical" evidence="2">
    <location>
        <begin position="26"/>
        <end position="46"/>
    </location>
</feature>
<dbReference type="RefSeq" id="WP_289230938.1">
    <property type="nucleotide sequence ID" value="NZ_AP027735.1"/>
</dbReference>
<keyword evidence="4" id="KW-1185">Reference proteome</keyword>
<evidence type="ECO:0000256" key="2">
    <source>
        <dbReference type="SAM" id="Phobius"/>
    </source>
</evidence>
<reference evidence="4" key="1">
    <citation type="journal article" date="2019" name="Int. J. Syst. Evol. Microbiol.">
        <title>The Global Catalogue of Microorganisms (GCM) 10K type strain sequencing project: providing services to taxonomists for standard genome sequencing and annotation.</title>
        <authorList>
            <consortium name="The Broad Institute Genomics Platform"/>
            <consortium name="The Broad Institute Genome Sequencing Center for Infectious Disease"/>
            <person name="Wu L."/>
            <person name="Ma J."/>
        </authorList>
    </citation>
    <scope>NUCLEOTIDE SEQUENCE [LARGE SCALE GENOMIC DNA]</scope>
    <source>
        <strain evidence="4">NBRC 110608</strain>
    </source>
</reference>
<evidence type="ECO:0000313" key="3">
    <source>
        <dbReference type="EMBL" id="BDZ58545.1"/>
    </source>
</evidence>
<keyword evidence="2" id="KW-1133">Transmembrane helix</keyword>
<feature type="region of interest" description="Disordered" evidence="1">
    <location>
        <begin position="57"/>
        <end position="100"/>
    </location>
</feature>
<name>A0ABN6YQX1_9MICO</name>
<proteinExistence type="predicted"/>
<feature type="compositionally biased region" description="Basic and acidic residues" evidence="1">
    <location>
        <begin position="61"/>
        <end position="91"/>
    </location>
</feature>
<sequence>MTASLLSLAGQTEAAGGEESLPWPPIAYGLVTLGMFLALLALLWAFRNSAPRLEQQLNAQHTRDSHAHRTADEQAGDRRTGDGHRADRQGADRQSSAGSH</sequence>
<accession>A0ABN6YQX1</accession>
<organism evidence="3 4">
    <name type="scientific">Barrientosiimonas endolithica</name>
    <dbReference type="NCBI Taxonomy" id="1535208"/>
    <lineage>
        <taxon>Bacteria</taxon>
        <taxon>Bacillati</taxon>
        <taxon>Actinomycetota</taxon>
        <taxon>Actinomycetes</taxon>
        <taxon>Micrococcales</taxon>
        <taxon>Dermacoccaceae</taxon>
        <taxon>Barrientosiimonas</taxon>
    </lineage>
</organism>
<keyword evidence="2" id="KW-0812">Transmembrane</keyword>
<feature type="region of interest" description="Disordered" evidence="1">
    <location>
        <begin position="1"/>
        <end position="23"/>
    </location>
</feature>
<gene>
    <name evidence="3" type="ORF">GCM10025872_22020</name>
</gene>
<keyword evidence="2" id="KW-0472">Membrane</keyword>
<protein>
    <submittedName>
        <fullName evidence="3">Uncharacterized protein</fullName>
    </submittedName>
</protein>
<evidence type="ECO:0000313" key="4">
    <source>
        <dbReference type="Proteomes" id="UP001321421"/>
    </source>
</evidence>
<evidence type="ECO:0000256" key="1">
    <source>
        <dbReference type="SAM" id="MobiDB-lite"/>
    </source>
</evidence>
<dbReference type="Proteomes" id="UP001321421">
    <property type="component" value="Chromosome"/>
</dbReference>